<dbReference type="GO" id="GO:0004506">
    <property type="term" value="F:squalene monooxygenase activity"/>
    <property type="evidence" value="ECO:0007669"/>
    <property type="project" value="UniProtKB-UniRule"/>
</dbReference>
<name>M2Z5U4_PSEFD</name>
<feature type="transmembrane region" description="Helical" evidence="16">
    <location>
        <begin position="475"/>
        <end position="494"/>
    </location>
</feature>
<dbReference type="PANTHER" id="PTHR10835:SF0">
    <property type="entry name" value="SQUALENE MONOOXYGENASE"/>
    <property type="match status" value="1"/>
</dbReference>
<dbReference type="VEuPathDB" id="FungiDB:MYCFIDRAFT_203278"/>
<evidence type="ECO:0000256" key="15">
    <source>
        <dbReference type="ARBA" id="ARBA00029435"/>
    </source>
</evidence>
<keyword evidence="7 16" id="KW-0256">Endoplasmic reticulum</keyword>
<evidence type="ECO:0000256" key="10">
    <source>
        <dbReference type="ARBA" id="ARBA00022955"/>
    </source>
</evidence>
<keyword evidence="11 16" id="KW-1133">Transmembrane helix</keyword>
<dbReference type="GO" id="GO:0050660">
    <property type="term" value="F:flavin adenine dinucleotide binding"/>
    <property type="evidence" value="ECO:0007669"/>
    <property type="project" value="UniProtKB-UniRule"/>
</dbReference>
<dbReference type="AlphaFoldDB" id="M2Z5U4"/>
<feature type="transmembrane region" description="Helical" evidence="16">
    <location>
        <begin position="29"/>
        <end position="46"/>
    </location>
</feature>
<keyword evidence="6 16" id="KW-0812">Transmembrane</keyword>
<evidence type="ECO:0000256" key="11">
    <source>
        <dbReference type="ARBA" id="ARBA00022989"/>
    </source>
</evidence>
<gene>
    <name evidence="19" type="ORF">MYCFIDRAFT_203278</name>
</gene>
<dbReference type="SMR" id="M2Z5U4"/>
<dbReference type="SUPFAM" id="SSF51905">
    <property type="entry name" value="FAD/NAD(P)-binding domain"/>
    <property type="match status" value="1"/>
</dbReference>
<keyword evidence="5 16" id="KW-0285">Flavoprotein</keyword>
<dbReference type="RefSeq" id="XP_007925632.1">
    <property type="nucleotide sequence ID" value="XM_007927441.1"/>
</dbReference>
<dbReference type="FunFam" id="3.50.50.60:FF:000166">
    <property type="entry name" value="Squalene monooxygenase Erg1"/>
    <property type="match status" value="1"/>
</dbReference>
<evidence type="ECO:0000313" key="20">
    <source>
        <dbReference type="Proteomes" id="UP000016932"/>
    </source>
</evidence>
<keyword evidence="8 16" id="KW-0274">FAD</keyword>
<dbReference type="PRINTS" id="PR00420">
    <property type="entry name" value="RNGMNOXGNASE"/>
</dbReference>
<feature type="transmembrane region" description="Helical" evidence="16">
    <location>
        <begin position="445"/>
        <end position="463"/>
    </location>
</feature>
<comment type="cofactor">
    <cofactor evidence="1 16">
        <name>FAD</name>
        <dbReference type="ChEBI" id="CHEBI:57692"/>
    </cofactor>
</comment>
<dbReference type="eggNOG" id="KOG1298">
    <property type="taxonomic scope" value="Eukaryota"/>
</dbReference>
<comment type="function">
    <text evidence="16">Catalyzes the stereospecific oxidation of squalene to (S)-2,3-epoxysqualene, and is considered to be a rate-limiting enzyme in steroid biosynthesis.</text>
</comment>
<comment type="pathway">
    <text evidence="15">Steroid metabolism; ergosterol biosynthesis.</text>
</comment>
<keyword evidence="9" id="KW-0492">Microsome</keyword>
<proteinExistence type="inferred from homology"/>
<dbReference type="EC" id="1.14.14.17" evidence="16"/>
<dbReference type="OrthoDB" id="1678617at2759"/>
<comment type="subcellular location">
    <subcellularLocation>
        <location evidence="3 16">Endoplasmic reticulum membrane</location>
        <topology evidence="3 16">Multi-pass membrane protein</topology>
    </subcellularLocation>
    <subcellularLocation>
        <location evidence="2">Microsome membrane</location>
        <topology evidence="2">Multi-pass membrane protein</topology>
    </subcellularLocation>
</comment>
<evidence type="ECO:0000256" key="16">
    <source>
        <dbReference type="RuleBase" id="RU367121"/>
    </source>
</evidence>
<feature type="domain" description="FAD dependent oxidoreductase" evidence="17">
    <location>
        <begin position="28"/>
        <end position="58"/>
    </location>
</feature>
<dbReference type="Pfam" id="PF01266">
    <property type="entry name" value="DAO"/>
    <property type="match status" value="1"/>
</dbReference>
<dbReference type="GO" id="GO:0005789">
    <property type="term" value="C:endoplasmic reticulum membrane"/>
    <property type="evidence" value="ECO:0007669"/>
    <property type="project" value="UniProtKB-SubCell"/>
</dbReference>
<evidence type="ECO:0000256" key="14">
    <source>
        <dbReference type="ARBA" id="ARBA00023221"/>
    </source>
</evidence>
<comment type="catalytic activity">
    <reaction evidence="16">
        <text>squalene + reduced [NADPH--hemoprotein reductase] + O2 = (S)-2,3-epoxysqualene + oxidized [NADPH--hemoprotein reductase] + H2O + H(+)</text>
        <dbReference type="Rhea" id="RHEA:25282"/>
        <dbReference type="Rhea" id="RHEA-COMP:11964"/>
        <dbReference type="Rhea" id="RHEA-COMP:11965"/>
        <dbReference type="ChEBI" id="CHEBI:15377"/>
        <dbReference type="ChEBI" id="CHEBI:15378"/>
        <dbReference type="ChEBI" id="CHEBI:15379"/>
        <dbReference type="ChEBI" id="CHEBI:15440"/>
        <dbReference type="ChEBI" id="CHEBI:15441"/>
        <dbReference type="ChEBI" id="CHEBI:57618"/>
        <dbReference type="ChEBI" id="CHEBI:58210"/>
        <dbReference type="EC" id="1.14.14.17"/>
    </reaction>
</comment>
<keyword evidence="10" id="KW-0443">Lipid metabolism</keyword>
<dbReference type="Proteomes" id="UP000016932">
    <property type="component" value="Unassembled WGS sequence"/>
</dbReference>
<reference evidence="19 20" key="1">
    <citation type="journal article" date="2012" name="PLoS Pathog.">
        <title>Diverse lifestyles and strategies of plant pathogenesis encoded in the genomes of eighteen Dothideomycetes fungi.</title>
        <authorList>
            <person name="Ohm R.A."/>
            <person name="Feau N."/>
            <person name="Henrissat B."/>
            <person name="Schoch C.L."/>
            <person name="Horwitz B.A."/>
            <person name="Barry K.W."/>
            <person name="Condon B.J."/>
            <person name="Copeland A.C."/>
            <person name="Dhillon B."/>
            <person name="Glaser F."/>
            <person name="Hesse C.N."/>
            <person name="Kosti I."/>
            <person name="LaButti K."/>
            <person name="Lindquist E.A."/>
            <person name="Lucas S."/>
            <person name="Salamov A.A."/>
            <person name="Bradshaw R.E."/>
            <person name="Ciuffetti L."/>
            <person name="Hamelin R.C."/>
            <person name="Kema G.H.J."/>
            <person name="Lawrence C."/>
            <person name="Scott J.A."/>
            <person name="Spatafora J.W."/>
            <person name="Turgeon B.G."/>
            <person name="de Wit P.J.G.M."/>
            <person name="Zhong S."/>
            <person name="Goodwin S.B."/>
            <person name="Grigoriev I.V."/>
        </authorList>
    </citation>
    <scope>NUCLEOTIDE SEQUENCE [LARGE SCALE GENOMIC DNA]</scope>
    <source>
        <strain evidence="19 20">CIRAD86</strain>
    </source>
</reference>
<dbReference type="GeneID" id="19336130"/>
<keyword evidence="14" id="KW-0753">Steroid metabolism</keyword>
<keyword evidence="20" id="KW-1185">Reference proteome</keyword>
<organism evidence="19 20">
    <name type="scientific">Pseudocercospora fijiensis (strain CIRAD86)</name>
    <name type="common">Black leaf streak disease fungus</name>
    <name type="synonym">Mycosphaerella fijiensis</name>
    <dbReference type="NCBI Taxonomy" id="383855"/>
    <lineage>
        <taxon>Eukaryota</taxon>
        <taxon>Fungi</taxon>
        <taxon>Dikarya</taxon>
        <taxon>Ascomycota</taxon>
        <taxon>Pezizomycotina</taxon>
        <taxon>Dothideomycetes</taxon>
        <taxon>Dothideomycetidae</taxon>
        <taxon>Mycosphaerellales</taxon>
        <taxon>Mycosphaerellaceae</taxon>
        <taxon>Pseudocercospora</taxon>
    </lineage>
</organism>
<protein>
    <recommendedName>
        <fullName evidence="16">Squalene monooxygenase</fullName>
        <ecNumber evidence="16">1.14.14.17</ecNumber>
    </recommendedName>
</protein>
<dbReference type="InterPro" id="IPR036188">
    <property type="entry name" value="FAD/NAD-bd_sf"/>
</dbReference>
<keyword evidence="12 16" id="KW-0560">Oxidoreductase</keyword>
<dbReference type="GO" id="GO:0006696">
    <property type="term" value="P:ergosterol biosynthetic process"/>
    <property type="evidence" value="ECO:0007669"/>
    <property type="project" value="TreeGrafter"/>
</dbReference>
<dbReference type="InterPro" id="IPR040125">
    <property type="entry name" value="Squalene_monox"/>
</dbReference>
<dbReference type="PANTHER" id="PTHR10835">
    <property type="entry name" value="SQUALENE MONOOXYGENASE"/>
    <property type="match status" value="1"/>
</dbReference>
<comment type="similarity">
    <text evidence="4 16">Belongs to the squalene monooxygenase family.</text>
</comment>
<dbReference type="InterPro" id="IPR013698">
    <property type="entry name" value="Squalene_epoxidase"/>
</dbReference>
<evidence type="ECO:0000256" key="4">
    <source>
        <dbReference type="ARBA" id="ARBA00008802"/>
    </source>
</evidence>
<keyword evidence="10" id="KW-0444">Lipid biosynthesis</keyword>
<dbReference type="HOGENOM" id="CLU_026390_0_0_1"/>
<evidence type="ECO:0000256" key="6">
    <source>
        <dbReference type="ARBA" id="ARBA00022692"/>
    </source>
</evidence>
<dbReference type="UniPathway" id="UPA00767">
    <property type="reaction ID" value="UER00752"/>
</dbReference>
<dbReference type="STRING" id="383855.M2Z5U4"/>
<dbReference type="Gene3D" id="3.50.50.60">
    <property type="entry name" value="FAD/NAD(P)-binding domain"/>
    <property type="match status" value="1"/>
</dbReference>
<evidence type="ECO:0000256" key="8">
    <source>
        <dbReference type="ARBA" id="ARBA00022827"/>
    </source>
</evidence>
<evidence type="ECO:0000313" key="19">
    <source>
        <dbReference type="EMBL" id="EME85170.1"/>
    </source>
</evidence>
<dbReference type="Pfam" id="PF08491">
    <property type="entry name" value="SE"/>
    <property type="match status" value="1"/>
</dbReference>
<evidence type="ECO:0000256" key="12">
    <source>
        <dbReference type="ARBA" id="ARBA00023002"/>
    </source>
</evidence>
<evidence type="ECO:0000256" key="7">
    <source>
        <dbReference type="ARBA" id="ARBA00022824"/>
    </source>
</evidence>
<accession>M2Z5U4</accession>
<keyword evidence="13 16" id="KW-0472">Membrane</keyword>
<evidence type="ECO:0000259" key="18">
    <source>
        <dbReference type="Pfam" id="PF08491"/>
    </source>
</evidence>
<dbReference type="EMBL" id="KB446557">
    <property type="protein sequence ID" value="EME85170.1"/>
    <property type="molecule type" value="Genomic_DNA"/>
</dbReference>
<keyword evidence="10" id="KW-0752">Steroid biosynthesis</keyword>
<dbReference type="InterPro" id="IPR006076">
    <property type="entry name" value="FAD-dep_OxRdtase"/>
</dbReference>
<feature type="domain" description="Squalene epoxidase" evidence="18">
    <location>
        <begin position="200"/>
        <end position="475"/>
    </location>
</feature>
<sequence length="499" mass="55271">MTLDAQTRARPALSHRAEENRTMHHEADVVVVGAGIFGCAIAWALGNQGRSVILLEKSLKEPDRIVGELLQPGGVTALEKLGLRDCLEGIDAIKVYGYDVIYYGEEVRIPYPENATDTVQEINEKQSHSDEFRGTKRKRPEGRSFHHGRFIQRLRQKAMSNPNVTTIEATATELVRCGSTGHVLGVEATRNGEQESYFGNVTIVADGYASKFRKESRTDTPVVKSKFWGLELIDADLPMPNHGHVLLGEGSPVLLYQIGTHETRALVDIPENTRTASVKAGGVKGHLKNVVLPSLPKQVQPSFQAAIDRDRLRSMPNSWLPPTTNKTPGLILLGDAMNMRHPLTGGGMTVAFNDAVLLSELLSPEIVPDLDDTKLVLHQMRTFHWRRKGLTSVINILAQALYSLFAADDYQLKALQLGCFRYFKLGGNCIDGPVGLLAGIIRQPFVLFYHFFSVALYAIWIYITGASFFGMPVRVITSIGVFWKACVVIFPYIFSELRG</sequence>
<evidence type="ECO:0000256" key="2">
    <source>
        <dbReference type="ARBA" id="ARBA00004154"/>
    </source>
</evidence>
<evidence type="ECO:0000256" key="9">
    <source>
        <dbReference type="ARBA" id="ARBA00022848"/>
    </source>
</evidence>
<dbReference type="KEGG" id="pfj:MYCFIDRAFT_203278"/>
<evidence type="ECO:0000259" key="17">
    <source>
        <dbReference type="Pfam" id="PF01266"/>
    </source>
</evidence>
<evidence type="ECO:0000256" key="3">
    <source>
        <dbReference type="ARBA" id="ARBA00004477"/>
    </source>
</evidence>
<evidence type="ECO:0000256" key="5">
    <source>
        <dbReference type="ARBA" id="ARBA00022630"/>
    </source>
</evidence>
<evidence type="ECO:0000256" key="1">
    <source>
        <dbReference type="ARBA" id="ARBA00001974"/>
    </source>
</evidence>
<evidence type="ECO:0000256" key="13">
    <source>
        <dbReference type="ARBA" id="ARBA00023136"/>
    </source>
</evidence>